<accession>A0ABY4M770</accession>
<organism evidence="1 2">
    <name type="scientific">Streptomyces halobius</name>
    <dbReference type="NCBI Taxonomy" id="2879846"/>
    <lineage>
        <taxon>Bacteria</taxon>
        <taxon>Bacillati</taxon>
        <taxon>Actinomycetota</taxon>
        <taxon>Actinomycetes</taxon>
        <taxon>Kitasatosporales</taxon>
        <taxon>Streptomycetaceae</taxon>
        <taxon>Streptomyces</taxon>
    </lineage>
</organism>
<dbReference type="RefSeq" id="WP_248864447.1">
    <property type="nucleotide sequence ID" value="NZ_CP086322.1"/>
</dbReference>
<dbReference type="Proteomes" id="UP000830115">
    <property type="component" value="Chromosome"/>
</dbReference>
<evidence type="ECO:0000313" key="1">
    <source>
        <dbReference type="EMBL" id="UQA93570.1"/>
    </source>
</evidence>
<gene>
    <name evidence="1" type="ORF">K9S39_18460</name>
</gene>
<keyword evidence="2" id="KW-1185">Reference proteome</keyword>
<evidence type="ECO:0000313" key="2">
    <source>
        <dbReference type="Proteomes" id="UP000830115"/>
    </source>
</evidence>
<dbReference type="EMBL" id="CP086322">
    <property type="protein sequence ID" value="UQA93570.1"/>
    <property type="molecule type" value="Genomic_DNA"/>
</dbReference>
<proteinExistence type="predicted"/>
<reference evidence="1" key="1">
    <citation type="submission" date="2021-10" db="EMBL/GenBank/DDBJ databases">
        <title>Streptomyces nigrumlapis sp.nov.,an antimicrobial producing actinobacterium isolated from Black Gobi rocks.</title>
        <authorList>
            <person name="Wen Y."/>
            <person name="Zhang W."/>
            <person name="Liu X.G."/>
        </authorList>
    </citation>
    <scope>NUCLEOTIDE SEQUENCE</scope>
    <source>
        <strain evidence="1">ST13-2-2</strain>
    </source>
</reference>
<protein>
    <submittedName>
        <fullName evidence="1">Uncharacterized protein</fullName>
    </submittedName>
</protein>
<sequence>MGQRAAAKTPAPAAVPWQETAGAGGLAAGEDRVGGWWVSGDRFLSLNLIACSPHRVRPEYRCPLHLGE</sequence>
<name>A0ABY4M770_9ACTN</name>